<feature type="transmembrane region" description="Helical" evidence="10">
    <location>
        <begin position="92"/>
        <end position="116"/>
    </location>
</feature>
<feature type="transmembrane region" description="Helical" evidence="10">
    <location>
        <begin position="136"/>
        <end position="156"/>
    </location>
</feature>
<keyword evidence="7 10" id="KW-1133">Transmembrane helix</keyword>
<dbReference type="InterPro" id="IPR023616">
    <property type="entry name" value="Cyt_c_oxase-like_su1_dom"/>
</dbReference>
<keyword evidence="9" id="KW-0408">Iron</keyword>
<proteinExistence type="inferred from homology"/>
<evidence type="ECO:0000259" key="11">
    <source>
        <dbReference type="PROSITE" id="PS50855"/>
    </source>
</evidence>
<accession>A0A481P7U0</accession>
<evidence type="ECO:0000256" key="1">
    <source>
        <dbReference type="ARBA" id="ARBA00001971"/>
    </source>
</evidence>
<feature type="transmembrane region" description="Helical" evidence="10">
    <location>
        <begin position="261"/>
        <end position="282"/>
    </location>
</feature>
<feature type="domain" description="Cytochrome oxidase subunit I profile" evidence="11">
    <location>
        <begin position="1"/>
        <end position="524"/>
    </location>
</feature>
<dbReference type="PRINTS" id="PR01165">
    <property type="entry name" value="CYCOXIDASEI"/>
</dbReference>
<dbReference type="GO" id="GO:0005743">
    <property type="term" value="C:mitochondrial inner membrane"/>
    <property type="evidence" value="ECO:0007669"/>
    <property type="project" value="UniProtKB-SubCell"/>
</dbReference>
<feature type="transmembrane region" description="Helical" evidence="10">
    <location>
        <begin position="401"/>
        <end position="421"/>
    </location>
</feature>
<organism evidence="12">
    <name type="scientific">Cephalodiscus hodgsoni</name>
    <dbReference type="NCBI Taxonomy" id="560606"/>
    <lineage>
        <taxon>Eukaryota</taxon>
        <taxon>Metazoa</taxon>
        <taxon>Hemichordata</taxon>
        <taxon>Pterobranchia</taxon>
        <taxon>Cephalodiscida</taxon>
        <taxon>Cephalodiscidae</taxon>
        <taxon>Cephalodiscus</taxon>
    </lineage>
</organism>
<sequence length="527" mass="59304">MYFVFGLGSGLFGSVLSLLFRSRLWRWVDQYLFRGGANSKVDLNVYNSIVTAHGITMIFFFIMPVMIGGFGNWLIPLMIGAPDMCFPRVNNFSFWVLPPSLCMMVVGFMVEQGFGVGWTLYPPLSSRGVTGPSVDMLLLALHMSGAGSVLGSINFVCTMSQMRVSGLKLDKMPVYCWGVLLATWMLVMAMPVLAGGVTMLLCDRHFNTTFFDPVGGGDPILFQHLFWFFGHPEVYILILPGFGMVTHVFTSSGHKKNPFGYLGIVYAMMGIGVLGFVVWAHHMFTVGLDLDTRSYFSGATMVIGLPTGIKVYSWLACLVGSRFKPTPKLIWGIWFIVMFSIGGMTGIVLANAVLDVVLHDTYYVVAHFHYVLSMGAVFSVFVGLHYWWTHFTGLRYNWCRSISHAAWFFASVNLLFFPQHFLGMAGMPRRYGEYPFMYAGWHFICGIGGLMAFVGGMWGFGNIVYCVRVFRVVSRARMCQSCYGPWGFGSYLLAVRDRPYWTLEWYHMCPPVRHSYSGDLPRVYQLS</sequence>
<dbReference type="InterPro" id="IPR023615">
    <property type="entry name" value="Cyt_c_Oxase_su1_BS"/>
</dbReference>
<dbReference type="Gene3D" id="1.20.210.10">
    <property type="entry name" value="Cytochrome c oxidase-like, subunit I domain"/>
    <property type="match status" value="1"/>
</dbReference>
<evidence type="ECO:0000256" key="4">
    <source>
        <dbReference type="ARBA" id="ARBA00009578"/>
    </source>
</evidence>
<evidence type="ECO:0000256" key="5">
    <source>
        <dbReference type="ARBA" id="ARBA00015947"/>
    </source>
</evidence>
<keyword evidence="9" id="KW-0679">Respiratory chain</keyword>
<feature type="transmembrane region" description="Helical" evidence="10">
    <location>
        <begin position="45"/>
        <end position="71"/>
    </location>
</feature>
<evidence type="ECO:0000256" key="10">
    <source>
        <dbReference type="SAM" id="Phobius"/>
    </source>
</evidence>
<keyword evidence="9" id="KW-0249">Electron transport</keyword>
<name>A0A481P7U0_9BILA</name>
<dbReference type="PANTHER" id="PTHR10422:SF18">
    <property type="entry name" value="CYTOCHROME C OXIDASE SUBUNIT 1"/>
    <property type="match status" value="1"/>
</dbReference>
<comment type="similarity">
    <text evidence="4 9">Belongs to the heme-copper respiratory oxidase family.</text>
</comment>
<dbReference type="AlphaFoldDB" id="A0A481P7U0"/>
<feature type="transmembrane region" description="Helical" evidence="10">
    <location>
        <begin position="441"/>
        <end position="467"/>
    </location>
</feature>
<feature type="transmembrane region" description="Helical" evidence="10">
    <location>
        <begin position="221"/>
        <end position="249"/>
    </location>
</feature>
<gene>
    <name evidence="12" type="primary">COI</name>
</gene>
<evidence type="ECO:0000256" key="6">
    <source>
        <dbReference type="ARBA" id="ARBA00022692"/>
    </source>
</evidence>
<comment type="cofactor">
    <cofactor evidence="1">
        <name>heme</name>
        <dbReference type="ChEBI" id="CHEBI:30413"/>
    </cofactor>
</comment>
<feature type="transmembrane region" description="Helical" evidence="10">
    <location>
        <begin position="294"/>
        <end position="317"/>
    </location>
</feature>
<dbReference type="CDD" id="cd01663">
    <property type="entry name" value="Cyt_c_Oxidase_I"/>
    <property type="match status" value="1"/>
</dbReference>
<dbReference type="SUPFAM" id="SSF81442">
    <property type="entry name" value="Cytochrome c oxidase subunit I-like"/>
    <property type="match status" value="1"/>
</dbReference>
<keyword evidence="9" id="KW-0349">Heme</keyword>
<geneLocation type="mitochondrion" evidence="12"/>
<dbReference type="InterPro" id="IPR036927">
    <property type="entry name" value="Cyt_c_oxase-like_su1_sf"/>
</dbReference>
<feature type="transmembrane region" description="Helical" evidence="10">
    <location>
        <begin position="329"/>
        <end position="350"/>
    </location>
</feature>
<keyword evidence="8 9" id="KW-0472">Membrane</keyword>
<evidence type="ECO:0000256" key="8">
    <source>
        <dbReference type="ARBA" id="ARBA00023136"/>
    </source>
</evidence>
<evidence type="ECO:0000256" key="9">
    <source>
        <dbReference type="RuleBase" id="RU000369"/>
    </source>
</evidence>
<dbReference type="PROSITE" id="PS50855">
    <property type="entry name" value="COX1"/>
    <property type="match status" value="1"/>
</dbReference>
<dbReference type="GO" id="GO:0046872">
    <property type="term" value="F:metal ion binding"/>
    <property type="evidence" value="ECO:0007669"/>
    <property type="project" value="UniProtKB-KW"/>
</dbReference>
<keyword evidence="9 12" id="KW-0496">Mitochondrion</keyword>
<comment type="pathway">
    <text evidence="3 9">Energy metabolism; oxidative phosphorylation.</text>
</comment>
<keyword evidence="9" id="KW-0186">Copper</keyword>
<evidence type="ECO:0000256" key="7">
    <source>
        <dbReference type="ARBA" id="ARBA00022989"/>
    </source>
</evidence>
<dbReference type="InterPro" id="IPR033944">
    <property type="entry name" value="Cyt_c_oxase_su1_dom"/>
</dbReference>
<dbReference type="PROSITE" id="PS00077">
    <property type="entry name" value="COX1_CUB"/>
    <property type="match status" value="1"/>
</dbReference>
<dbReference type="Pfam" id="PF00115">
    <property type="entry name" value="COX1"/>
    <property type="match status" value="1"/>
</dbReference>
<evidence type="ECO:0000256" key="2">
    <source>
        <dbReference type="ARBA" id="ARBA00004141"/>
    </source>
</evidence>
<evidence type="ECO:0000313" key="12">
    <source>
        <dbReference type="EMBL" id="QAV59289.1"/>
    </source>
</evidence>
<keyword evidence="6 9" id="KW-0812">Transmembrane</keyword>
<dbReference type="GO" id="GO:0045277">
    <property type="term" value="C:respiratory chain complex IV"/>
    <property type="evidence" value="ECO:0007669"/>
    <property type="project" value="InterPro"/>
</dbReference>
<protein>
    <recommendedName>
        <fullName evidence="5 9">Cytochrome c oxidase subunit 1</fullName>
        <ecNumber evidence="9">7.1.1.9</ecNumber>
    </recommendedName>
</protein>
<dbReference type="UniPathway" id="UPA00705"/>
<keyword evidence="9" id="KW-0479">Metal-binding</keyword>
<keyword evidence="9" id="KW-0999">Mitochondrion inner membrane</keyword>
<comment type="function">
    <text evidence="9">Component of the cytochrome c oxidase, the last enzyme in the mitochondrial electron transport chain which drives oxidative phosphorylation. The respiratory chain contains 3 multisubunit complexes succinate dehydrogenase (complex II, CII), ubiquinol-cytochrome c oxidoreductase (cytochrome b-c1 complex, complex III, CIII) and cytochrome c oxidase (complex IV, CIV), that cooperate to transfer electrons derived from NADH and succinate to molecular oxygen, creating an electrochemical gradient over the inner membrane that drives transmembrane transport and the ATP synthase. Cytochrome c oxidase is the component of the respiratory chain that catalyzes the reduction of oxygen to water. Electrons originating from reduced cytochrome c in the intermembrane space (IMS) are transferred via the dinuclear copper A center (CU(A)) of subunit 2 and heme A of subunit 1 to the active site in subunit 1, a binuclear center (BNC) formed by heme A3 and copper B (CU(B)). The BNC reduces molecular oxygen to 2 water molecules using 4 electrons from cytochrome c in the IMS and 4 protons from the mitochondrial matrix.</text>
</comment>
<dbReference type="EMBL" id="MF374802">
    <property type="protein sequence ID" value="QAV59289.1"/>
    <property type="molecule type" value="Genomic_DNA"/>
</dbReference>
<keyword evidence="9" id="KW-0813">Transport</keyword>
<dbReference type="PANTHER" id="PTHR10422">
    <property type="entry name" value="CYTOCHROME C OXIDASE SUBUNIT 1"/>
    <property type="match status" value="1"/>
</dbReference>
<comment type="subcellular location">
    <subcellularLocation>
        <location evidence="2">Membrane</location>
        <topology evidence="2">Multi-pass membrane protein</topology>
    </subcellularLocation>
    <subcellularLocation>
        <location evidence="9">Mitochondrion inner membrane</location>
        <topology evidence="9">Multi-pass membrane protein</topology>
    </subcellularLocation>
</comment>
<dbReference type="GO" id="GO:0004129">
    <property type="term" value="F:cytochrome-c oxidase activity"/>
    <property type="evidence" value="ECO:0007669"/>
    <property type="project" value="UniProtKB-EC"/>
</dbReference>
<evidence type="ECO:0000256" key="3">
    <source>
        <dbReference type="ARBA" id="ARBA00004673"/>
    </source>
</evidence>
<dbReference type="GO" id="GO:0006123">
    <property type="term" value="P:mitochondrial electron transport, cytochrome c to oxygen"/>
    <property type="evidence" value="ECO:0007669"/>
    <property type="project" value="TreeGrafter"/>
</dbReference>
<reference evidence="12" key="1">
    <citation type="journal article" date="2019" name="Genome Biol. Evol.">
        <title>Mitogenomics Reveals a Novel Genetic Code in Hemichordata.</title>
        <authorList>
            <person name="Li Y."/>
            <person name="Kocot K.M."/>
            <person name="Tassia M.G."/>
            <person name="Cannon J.T."/>
            <person name="Bernt M."/>
            <person name="Halanych K.M."/>
        </authorList>
    </citation>
    <scope>NUCLEOTIDE SEQUENCE</scope>
</reference>
<dbReference type="GO" id="GO:0015990">
    <property type="term" value="P:electron transport coupled proton transport"/>
    <property type="evidence" value="ECO:0007669"/>
    <property type="project" value="TreeGrafter"/>
</dbReference>
<dbReference type="EC" id="7.1.1.9" evidence="9"/>
<feature type="transmembrane region" description="Helical" evidence="10">
    <location>
        <begin position="370"/>
        <end position="389"/>
    </location>
</feature>
<feature type="transmembrane region" description="Helical" evidence="10">
    <location>
        <begin position="177"/>
        <end position="201"/>
    </location>
</feature>
<dbReference type="GO" id="GO:0020037">
    <property type="term" value="F:heme binding"/>
    <property type="evidence" value="ECO:0007669"/>
    <property type="project" value="InterPro"/>
</dbReference>
<comment type="catalytic activity">
    <reaction evidence="9">
        <text>4 Fe(II)-[cytochrome c] + O2 + 8 H(+)(in) = 4 Fe(III)-[cytochrome c] + 2 H2O + 4 H(+)(out)</text>
        <dbReference type="Rhea" id="RHEA:11436"/>
        <dbReference type="Rhea" id="RHEA-COMP:10350"/>
        <dbReference type="Rhea" id="RHEA-COMP:14399"/>
        <dbReference type="ChEBI" id="CHEBI:15377"/>
        <dbReference type="ChEBI" id="CHEBI:15378"/>
        <dbReference type="ChEBI" id="CHEBI:15379"/>
        <dbReference type="ChEBI" id="CHEBI:29033"/>
        <dbReference type="ChEBI" id="CHEBI:29034"/>
        <dbReference type="EC" id="7.1.1.9"/>
    </reaction>
</comment>
<dbReference type="InterPro" id="IPR000883">
    <property type="entry name" value="Cyt_C_Oxase_1"/>
</dbReference>